<evidence type="ECO:0000313" key="2">
    <source>
        <dbReference type="Proteomes" id="UP001163603"/>
    </source>
</evidence>
<reference evidence="2" key="1">
    <citation type="journal article" date="2023" name="G3 (Bethesda)">
        <title>Genome assembly and association tests identify interacting loci associated with vigor, precocity, and sex in interspecific pistachio rootstocks.</title>
        <authorList>
            <person name="Palmer W."/>
            <person name="Jacygrad E."/>
            <person name="Sagayaradj S."/>
            <person name="Cavanaugh K."/>
            <person name="Han R."/>
            <person name="Bertier L."/>
            <person name="Beede B."/>
            <person name="Kafkas S."/>
            <person name="Golino D."/>
            <person name="Preece J."/>
            <person name="Michelmore R."/>
        </authorList>
    </citation>
    <scope>NUCLEOTIDE SEQUENCE [LARGE SCALE GENOMIC DNA]</scope>
</reference>
<comment type="caution">
    <text evidence="1">The sequence shown here is derived from an EMBL/GenBank/DDBJ whole genome shotgun (WGS) entry which is preliminary data.</text>
</comment>
<keyword evidence="2" id="KW-1185">Reference proteome</keyword>
<evidence type="ECO:0000313" key="1">
    <source>
        <dbReference type="EMBL" id="KAJ0016530.1"/>
    </source>
</evidence>
<sequence>MATNIGMMDSAYFVGRSEFLSWINSPKSKRNTYMTTNIGMIDSAYFVGRSEFLSWINSPKSKTNERNTYMTTNISTIDSAYFVSRSEFLSWINSPKSKRHVSMRFIALPTDRCGSSRDGLIHKINFDAKNEYVINLNYKVL</sequence>
<dbReference type="Proteomes" id="UP001163603">
    <property type="component" value="Chromosome 12"/>
</dbReference>
<name>A0ACC0XG99_9ROSI</name>
<organism evidence="1 2">
    <name type="scientific">Pistacia integerrima</name>
    <dbReference type="NCBI Taxonomy" id="434235"/>
    <lineage>
        <taxon>Eukaryota</taxon>
        <taxon>Viridiplantae</taxon>
        <taxon>Streptophyta</taxon>
        <taxon>Embryophyta</taxon>
        <taxon>Tracheophyta</taxon>
        <taxon>Spermatophyta</taxon>
        <taxon>Magnoliopsida</taxon>
        <taxon>eudicotyledons</taxon>
        <taxon>Gunneridae</taxon>
        <taxon>Pentapetalae</taxon>
        <taxon>rosids</taxon>
        <taxon>malvids</taxon>
        <taxon>Sapindales</taxon>
        <taxon>Anacardiaceae</taxon>
        <taxon>Pistacia</taxon>
    </lineage>
</organism>
<accession>A0ACC0XG99</accession>
<gene>
    <name evidence="1" type="ORF">Pint_10132</name>
</gene>
<dbReference type="EMBL" id="CM047747">
    <property type="protein sequence ID" value="KAJ0016530.1"/>
    <property type="molecule type" value="Genomic_DNA"/>
</dbReference>
<protein>
    <submittedName>
        <fullName evidence="1">Uncharacterized protein</fullName>
    </submittedName>
</protein>
<proteinExistence type="predicted"/>